<gene>
    <name evidence="2" type="ORF">JP39_10050</name>
</gene>
<dbReference type="OrthoDB" id="2292058at2"/>
<accession>A0A0K2LEH0</accession>
<keyword evidence="3" id="KW-1185">Reference proteome</keyword>
<feature type="transmembrane region" description="Helical" evidence="1">
    <location>
        <begin position="20"/>
        <end position="40"/>
    </location>
</feature>
<protein>
    <submittedName>
        <fullName evidence="2">Uncharacterized protein</fullName>
    </submittedName>
</protein>
<feature type="transmembrane region" description="Helical" evidence="1">
    <location>
        <begin position="46"/>
        <end position="65"/>
    </location>
</feature>
<keyword evidence="1" id="KW-1133">Transmembrane helix</keyword>
<dbReference type="RefSeq" id="WP_041501208.1">
    <property type="nucleotide sequence ID" value="NZ_BJDV01000005.1"/>
</dbReference>
<evidence type="ECO:0000313" key="2">
    <source>
        <dbReference type="EMBL" id="ALB29665.1"/>
    </source>
</evidence>
<reference evidence="2 3" key="1">
    <citation type="submission" date="2015-08" db="EMBL/GenBank/DDBJ databases">
        <title>Genomic sequence of Lactobacillus heilongjiangensis DSM 28069, isolated from Chinese traditional pickle.</title>
        <authorList>
            <person name="Jiang X."/>
            <person name="Zheng B."/>
            <person name="Cheng H."/>
        </authorList>
    </citation>
    <scope>NUCLEOTIDE SEQUENCE [LARGE SCALE GENOMIC DNA]</scope>
    <source>
        <strain evidence="2 3">DSM 28069</strain>
    </source>
</reference>
<keyword evidence="1" id="KW-0812">Transmembrane</keyword>
<dbReference type="EMBL" id="CP012559">
    <property type="protein sequence ID" value="ALB29665.1"/>
    <property type="molecule type" value="Genomic_DNA"/>
</dbReference>
<feature type="transmembrane region" description="Helical" evidence="1">
    <location>
        <begin position="192"/>
        <end position="218"/>
    </location>
</feature>
<name>A0A0K2LEH0_9LACO</name>
<dbReference type="AlphaFoldDB" id="A0A0K2LEH0"/>
<dbReference type="KEGG" id="lhi:JP39_10050"/>
<feature type="transmembrane region" description="Helical" evidence="1">
    <location>
        <begin position="151"/>
        <end position="172"/>
    </location>
</feature>
<sequence>MKVRIFLKSYLQLIFQDFWYLTMLFAIIVFGLTADHLLGIDSIKKYSLLLIGSFFLSLFATMNLYHNDSRQNKYLKQKVASYWADTLSQFLVALIVNIFSGSLIFIFSLILNRNILLDTVGILTLIAVGFLGSSIATLFKTQWGRHSSLGQVGVLVFVYLALSGSVISLLDYVEWLLPPLSKIIVTLQSKPFIPQLLPITGQTFLYGLVLFIISSLIYRPKKMH</sequence>
<feature type="transmembrane region" description="Helical" evidence="1">
    <location>
        <begin position="86"/>
        <end position="110"/>
    </location>
</feature>
<dbReference type="STRING" id="1074467.JP39_10050"/>
<feature type="transmembrane region" description="Helical" evidence="1">
    <location>
        <begin position="116"/>
        <end position="139"/>
    </location>
</feature>
<dbReference type="Proteomes" id="UP000061546">
    <property type="component" value="Chromosome"/>
</dbReference>
<evidence type="ECO:0000256" key="1">
    <source>
        <dbReference type="SAM" id="Phobius"/>
    </source>
</evidence>
<proteinExistence type="predicted"/>
<organism evidence="2 3">
    <name type="scientific">Companilactobacillus heilongjiangensis</name>
    <dbReference type="NCBI Taxonomy" id="1074467"/>
    <lineage>
        <taxon>Bacteria</taxon>
        <taxon>Bacillati</taxon>
        <taxon>Bacillota</taxon>
        <taxon>Bacilli</taxon>
        <taxon>Lactobacillales</taxon>
        <taxon>Lactobacillaceae</taxon>
        <taxon>Companilactobacillus</taxon>
    </lineage>
</organism>
<keyword evidence="1" id="KW-0472">Membrane</keyword>
<evidence type="ECO:0000313" key="3">
    <source>
        <dbReference type="Proteomes" id="UP000061546"/>
    </source>
</evidence>